<gene>
    <name evidence="2" type="ORF">A3F27_01790</name>
</gene>
<dbReference type="AlphaFoldDB" id="A0A1F6EBD9"/>
<organism evidence="2 3">
    <name type="scientific">Candidatus Kaiserbacteria bacterium RIFCSPHIGHO2_12_FULL_53_13</name>
    <dbReference type="NCBI Taxonomy" id="1798502"/>
    <lineage>
        <taxon>Bacteria</taxon>
        <taxon>Candidatus Kaiseribacteriota</taxon>
    </lineage>
</organism>
<comment type="caution">
    <text evidence="2">The sequence shown here is derived from an EMBL/GenBank/DDBJ whole genome shotgun (WGS) entry which is preliminary data.</text>
</comment>
<dbReference type="Proteomes" id="UP000176689">
    <property type="component" value="Unassembled WGS sequence"/>
</dbReference>
<evidence type="ECO:0000313" key="3">
    <source>
        <dbReference type="Proteomes" id="UP000176689"/>
    </source>
</evidence>
<dbReference type="EMBL" id="MFLP01000017">
    <property type="protein sequence ID" value="OGG70988.1"/>
    <property type="molecule type" value="Genomic_DNA"/>
</dbReference>
<evidence type="ECO:0000313" key="2">
    <source>
        <dbReference type="EMBL" id="OGG70988.1"/>
    </source>
</evidence>
<reference evidence="2 3" key="1">
    <citation type="journal article" date="2016" name="Nat. Commun.">
        <title>Thousands of microbial genomes shed light on interconnected biogeochemical processes in an aquifer system.</title>
        <authorList>
            <person name="Anantharaman K."/>
            <person name="Brown C.T."/>
            <person name="Hug L.A."/>
            <person name="Sharon I."/>
            <person name="Castelle C.J."/>
            <person name="Probst A.J."/>
            <person name="Thomas B.C."/>
            <person name="Singh A."/>
            <person name="Wilkins M.J."/>
            <person name="Karaoz U."/>
            <person name="Brodie E.L."/>
            <person name="Williams K.H."/>
            <person name="Hubbard S.S."/>
            <person name="Banfield J.F."/>
        </authorList>
    </citation>
    <scope>NUCLEOTIDE SEQUENCE [LARGE SCALE GENOMIC DNA]</scope>
</reference>
<feature type="transmembrane region" description="Helical" evidence="1">
    <location>
        <begin position="40"/>
        <end position="61"/>
    </location>
</feature>
<keyword evidence="1" id="KW-0812">Transmembrane</keyword>
<keyword evidence="1" id="KW-1133">Transmembrane helix</keyword>
<name>A0A1F6EBD9_9BACT</name>
<evidence type="ECO:0000256" key="1">
    <source>
        <dbReference type="SAM" id="Phobius"/>
    </source>
</evidence>
<proteinExistence type="predicted"/>
<protein>
    <submittedName>
        <fullName evidence="2">Uncharacterized protein</fullName>
    </submittedName>
</protein>
<feature type="transmembrane region" description="Helical" evidence="1">
    <location>
        <begin position="7"/>
        <end position="28"/>
    </location>
</feature>
<sequence length="67" mass="7557">MKIRAETFDIVGLFTFAYIGVLSLRALITGETFSRLTLFILLFIGIAGLIIDGTIVYMTYLRKHGDR</sequence>
<keyword evidence="1" id="KW-0472">Membrane</keyword>
<accession>A0A1F6EBD9</accession>